<evidence type="ECO:0000313" key="5">
    <source>
        <dbReference type="Proteomes" id="UP000246740"/>
    </source>
</evidence>
<evidence type="ECO:0000313" key="4">
    <source>
        <dbReference type="EMBL" id="PWZ00640.1"/>
    </source>
</evidence>
<keyword evidence="5" id="KW-1185">Reference proteome</keyword>
<feature type="compositionally biased region" description="Polar residues" evidence="3">
    <location>
        <begin position="461"/>
        <end position="471"/>
    </location>
</feature>
<sequence>MQAVSTSSLFQSAESEALGGLRAHKAKLTAEGAQYGYPIQLNPNFDAAALASEGAGADGGRFRVLSTRVTTHPETGASHVWTGEAGGVVRQTDLEGGKPINTYKGAKGPVPSFDFLTDKMQATWLVSGSWDKALRFYQISKDTLPPTKQAPALTIEGAMDDFIKCVHVFYPSKDSTLLAVGGSDKSIKIFDISPLVISSGAQVTADQIRCVHQSRSHTRPINAISSLSDADGLLRLYSADSMGRVLEYTWDATTQRLYVSREILGFETAVYDLRVFWAREEVEGDDNTQSKASDAFITAVKESEDGSRFRRVAMLWGASGDKSAAGYRLSPPAASSSGGRDSAATALKRPTSLALLGDRPPLTTPFVKIAHRDYVKSVLPLSLFLAEHPELVDSTTLAALVPDSDVLSTGVVTAGSDDHLRYFPDPPKAGQSSEDHDVYELGGHWNEVTSLVSWVRPPSLQPCTTGTDSEGQQQQSALPSSSQEQSELWIVSAGLDGSVRRWPVSQLTLYPKPAAAPSISNAAPTNIHASEHWTIDSVPDIKSGSRLQPDDAPIQPKAGGIQMTAEEEAELAELMDSDGDE</sequence>
<reference evidence="4 5" key="1">
    <citation type="journal article" date="2018" name="Mol. Biol. Evol.">
        <title>Broad Genomic Sampling Reveals a Smut Pathogenic Ancestry of the Fungal Clade Ustilaginomycotina.</title>
        <authorList>
            <person name="Kijpornyongpan T."/>
            <person name="Mondo S.J."/>
            <person name="Barry K."/>
            <person name="Sandor L."/>
            <person name="Lee J."/>
            <person name="Lipzen A."/>
            <person name="Pangilinan J."/>
            <person name="LaButti K."/>
            <person name="Hainaut M."/>
            <person name="Henrissat B."/>
            <person name="Grigoriev I.V."/>
            <person name="Spatafora J.W."/>
            <person name="Aime M.C."/>
        </authorList>
    </citation>
    <scope>NUCLEOTIDE SEQUENCE [LARGE SCALE GENOMIC DNA]</scope>
    <source>
        <strain evidence="4 5">MCA 3645</strain>
    </source>
</reference>
<dbReference type="GO" id="GO:1990234">
    <property type="term" value="C:transferase complex"/>
    <property type="evidence" value="ECO:0007669"/>
    <property type="project" value="UniProtKB-ARBA"/>
</dbReference>
<feature type="region of interest" description="Disordered" evidence="3">
    <location>
        <begin position="459"/>
        <end position="485"/>
    </location>
</feature>
<accession>A0A317XRY7</accession>
<dbReference type="SMART" id="SM00320">
    <property type="entry name" value="WD40"/>
    <property type="match status" value="4"/>
</dbReference>
<dbReference type="InterPro" id="IPR001680">
    <property type="entry name" value="WD40_rpt"/>
</dbReference>
<dbReference type="SUPFAM" id="SSF50978">
    <property type="entry name" value="WD40 repeat-like"/>
    <property type="match status" value="1"/>
</dbReference>
<dbReference type="Gene3D" id="2.130.10.10">
    <property type="entry name" value="YVTN repeat-like/Quinoprotein amine dehydrogenase"/>
    <property type="match status" value="2"/>
</dbReference>
<gene>
    <name evidence="4" type="ORF">BCV70DRAFT_199908</name>
</gene>
<evidence type="ECO:0000256" key="1">
    <source>
        <dbReference type="ARBA" id="ARBA00022574"/>
    </source>
</evidence>
<dbReference type="Pfam" id="PF00400">
    <property type="entry name" value="WD40"/>
    <property type="match status" value="2"/>
</dbReference>
<dbReference type="EMBL" id="KZ819192">
    <property type="protein sequence ID" value="PWZ00640.1"/>
    <property type="molecule type" value="Genomic_DNA"/>
</dbReference>
<proteinExistence type="predicted"/>
<dbReference type="InParanoid" id="A0A317XRY7"/>
<name>A0A317XRY7_9BASI</name>
<feature type="compositionally biased region" description="Low complexity" evidence="3">
    <location>
        <begin position="472"/>
        <end position="485"/>
    </location>
</feature>
<dbReference type="STRING" id="1882483.A0A317XRY7"/>
<dbReference type="GO" id="GO:0005634">
    <property type="term" value="C:nucleus"/>
    <property type="evidence" value="ECO:0007669"/>
    <property type="project" value="TreeGrafter"/>
</dbReference>
<keyword evidence="2" id="KW-0677">Repeat</keyword>
<dbReference type="InterPro" id="IPR015943">
    <property type="entry name" value="WD40/YVTN_repeat-like_dom_sf"/>
</dbReference>
<dbReference type="PANTHER" id="PTHR22847">
    <property type="entry name" value="WD40 REPEAT PROTEIN"/>
    <property type="match status" value="1"/>
</dbReference>
<dbReference type="InterPro" id="IPR036322">
    <property type="entry name" value="WD40_repeat_dom_sf"/>
</dbReference>
<dbReference type="AlphaFoldDB" id="A0A317XRY7"/>
<keyword evidence="1" id="KW-0853">WD repeat</keyword>
<evidence type="ECO:0000256" key="3">
    <source>
        <dbReference type="SAM" id="MobiDB-lite"/>
    </source>
</evidence>
<evidence type="ECO:0000256" key="2">
    <source>
        <dbReference type="ARBA" id="ARBA00022737"/>
    </source>
</evidence>
<protein>
    <submittedName>
        <fullName evidence="4">WD40 repeat-like protein</fullName>
    </submittedName>
</protein>
<organism evidence="4 5">
    <name type="scientific">Testicularia cyperi</name>
    <dbReference type="NCBI Taxonomy" id="1882483"/>
    <lineage>
        <taxon>Eukaryota</taxon>
        <taxon>Fungi</taxon>
        <taxon>Dikarya</taxon>
        <taxon>Basidiomycota</taxon>
        <taxon>Ustilaginomycotina</taxon>
        <taxon>Ustilaginomycetes</taxon>
        <taxon>Ustilaginales</taxon>
        <taxon>Anthracoideaceae</taxon>
        <taxon>Testicularia</taxon>
    </lineage>
</organism>
<dbReference type="OrthoDB" id="6262491at2759"/>
<dbReference type="PANTHER" id="PTHR22847:SF637">
    <property type="entry name" value="WD REPEAT DOMAIN 5B"/>
    <property type="match status" value="1"/>
</dbReference>
<dbReference type="Proteomes" id="UP000246740">
    <property type="component" value="Unassembled WGS sequence"/>
</dbReference>